<dbReference type="SUPFAM" id="SSF51735">
    <property type="entry name" value="NAD(P)-binding Rossmann-fold domains"/>
    <property type="match status" value="1"/>
</dbReference>
<evidence type="ECO:0000313" key="2">
    <source>
        <dbReference type="EMBL" id="RZB12741.1"/>
    </source>
</evidence>
<dbReference type="CDD" id="cd05271">
    <property type="entry name" value="NDUFA9_like_SDR_a"/>
    <property type="match status" value="1"/>
</dbReference>
<sequence length="320" mass="35911">MSVRRIIVFGGSGFIGRYLVKYFAENGYMIKIFTRYPEKAKQLKLCGNLGQVEVVSGDITNVKEIEDNILGCHVVVNLLGTLYSTKNSTFYDIHAKAAENIAKTAKGCGVELMIHFSAMGIDEVQQSHYARSKLIGESLVKLAFPSAVIIRPNLVFGAEDKFFNKFAKLAMISPFLPVIGGGRAVFQPIYVDDLAKFVFYIVNNAITDRLYNVCGPHTYSFKELLNFILNVTNRKNILINIPFSVANILACVCELKIVSILFKLITGNTDPILTRDQVRFIRSMTESRDMYPISNLRKVGIKCSAIENIVPKYLEIYKSF</sequence>
<dbReference type="EMBL" id="QOHL01000009">
    <property type="protein sequence ID" value="RZB12741.1"/>
    <property type="molecule type" value="Genomic_DNA"/>
</dbReference>
<gene>
    <name evidence="2" type="ORF">DRF75_02545</name>
</gene>
<dbReference type="Gene3D" id="3.40.50.720">
    <property type="entry name" value="NAD(P)-binding Rossmann-like Domain"/>
    <property type="match status" value="1"/>
</dbReference>
<dbReference type="AlphaFoldDB" id="A0A4Q6I4G2"/>
<dbReference type="PANTHER" id="PTHR12126">
    <property type="entry name" value="NADH-UBIQUINONE OXIDOREDUCTASE 39 KDA SUBUNIT-RELATED"/>
    <property type="match status" value="1"/>
</dbReference>
<evidence type="ECO:0000313" key="3">
    <source>
        <dbReference type="Proteomes" id="UP000293377"/>
    </source>
</evidence>
<feature type="domain" description="NAD-dependent epimerase/dehydratase" evidence="1">
    <location>
        <begin position="6"/>
        <end position="214"/>
    </location>
</feature>
<dbReference type="InterPro" id="IPR036291">
    <property type="entry name" value="NAD(P)-bd_dom_sf"/>
</dbReference>
<dbReference type="Proteomes" id="UP000293377">
    <property type="component" value="Unassembled WGS sequence"/>
</dbReference>
<dbReference type="InterPro" id="IPR051207">
    <property type="entry name" value="ComplexI_NDUFA9_subunit"/>
</dbReference>
<evidence type="ECO:0000259" key="1">
    <source>
        <dbReference type="Pfam" id="PF01370"/>
    </source>
</evidence>
<dbReference type="Pfam" id="PF01370">
    <property type="entry name" value="Epimerase"/>
    <property type="match status" value="1"/>
</dbReference>
<dbReference type="GO" id="GO:0044877">
    <property type="term" value="F:protein-containing complex binding"/>
    <property type="evidence" value="ECO:0007669"/>
    <property type="project" value="TreeGrafter"/>
</dbReference>
<dbReference type="PANTHER" id="PTHR12126:SF11">
    <property type="entry name" value="NADH DEHYDROGENASE [UBIQUINONE] 1 ALPHA SUBCOMPLEX SUBUNIT 9, MITOCHONDRIAL"/>
    <property type="match status" value="1"/>
</dbReference>
<dbReference type="InterPro" id="IPR001509">
    <property type="entry name" value="Epimerase_deHydtase"/>
</dbReference>
<keyword evidence="3" id="KW-1185">Reference proteome</keyword>
<reference evidence="2 3" key="1">
    <citation type="submission" date="2018-06" db="EMBL/GenBank/DDBJ databases">
        <title>Complete Genome Sequence of Ehrlichia minasensis Isolated From Cattle.</title>
        <authorList>
            <person name="Aguiar D.M."/>
            <person name="Araujo J.P.A.Jr."/>
            <person name="Nakazato L."/>
            <person name="Bard E."/>
            <person name="Cabezas-Cruz A."/>
        </authorList>
    </citation>
    <scope>NUCLEOTIDE SEQUENCE [LARGE SCALE GENOMIC DNA]</scope>
    <source>
        <strain evidence="2 3">B11</strain>
    </source>
</reference>
<accession>A0A4Q6I4G2</accession>
<dbReference type="RefSeq" id="WP_045171137.1">
    <property type="nucleotide sequence ID" value="NZ_QOHL01000009.1"/>
</dbReference>
<dbReference type="STRING" id="1242993.ehr_00491"/>
<comment type="caution">
    <text evidence="2">The sequence shown here is derived from an EMBL/GenBank/DDBJ whole genome shotgun (WGS) entry which is preliminary data.</text>
</comment>
<protein>
    <submittedName>
        <fullName evidence="2">Complex I NDUFA9 subunit family protein</fullName>
    </submittedName>
</protein>
<dbReference type="OrthoDB" id="9776313at2"/>
<organism evidence="2 3">
    <name type="scientific">Ehrlichia minasensis</name>
    <dbReference type="NCBI Taxonomy" id="1242993"/>
    <lineage>
        <taxon>Bacteria</taxon>
        <taxon>Pseudomonadati</taxon>
        <taxon>Pseudomonadota</taxon>
        <taxon>Alphaproteobacteria</taxon>
        <taxon>Rickettsiales</taxon>
        <taxon>Anaplasmataceae</taxon>
        <taxon>Ehrlichia</taxon>
    </lineage>
</organism>
<name>A0A4Q6I4G2_9RICK</name>
<proteinExistence type="predicted"/>